<dbReference type="PANTHER" id="PTHR48030">
    <property type="entry name" value="SPLICING FACTOR 3B SUBUNIT 4"/>
    <property type="match status" value="1"/>
</dbReference>
<dbReference type="CDD" id="cd12335">
    <property type="entry name" value="RRM2_SF3B4"/>
    <property type="match status" value="1"/>
</dbReference>
<dbReference type="SUPFAM" id="SSF54928">
    <property type="entry name" value="RNA-binding domain, RBD"/>
    <property type="match status" value="1"/>
</dbReference>
<sequence>MASLATVEHKNQEATIYVGNLDAACDDALLLELFTQVGRVSSVHMPKDKLTSTHNGYGFVEFVDVTDAEYAMQVMNMVKLFGKPIRVSKSSLDKKASQSSLDVGANLFVGNLDPEDVDEKLLYDTFSSFGTIIKPPRIMRDDITNQSKGFGFVSFDSFEASDMAIECMHNQYLCNRQIVVQYAFKSTNNTEETGAPGGVRERHGSKAERMLAANNPMRKYMKPTNTTVMPHVGGILPISGVPIQNPPLPPPLMTQGAPLPPPLPPAQHAPLPPPLPMSNQAPLPPPLPMAPPLPPPPPQ</sequence>
<keyword evidence="10" id="KW-1185">Reference proteome</keyword>
<feature type="domain" description="RRM" evidence="8">
    <location>
        <begin position="14"/>
        <end position="92"/>
    </location>
</feature>
<accession>A0AAD3GZW2</accession>
<evidence type="ECO:0000313" key="10">
    <source>
        <dbReference type="Proteomes" id="UP001054902"/>
    </source>
</evidence>
<evidence type="ECO:0000256" key="3">
    <source>
        <dbReference type="ARBA" id="ARBA00022737"/>
    </source>
</evidence>
<evidence type="ECO:0000259" key="8">
    <source>
        <dbReference type="PROSITE" id="PS50102"/>
    </source>
</evidence>
<dbReference type="PANTHER" id="PTHR48030:SF3">
    <property type="entry name" value="SPLICING FACTOR 3B SUBUNIT 4"/>
    <property type="match status" value="1"/>
</dbReference>
<comment type="subcellular location">
    <subcellularLocation>
        <location evidence="1">Nucleus</location>
    </subcellularLocation>
</comment>
<dbReference type="InterPro" id="IPR034158">
    <property type="entry name" value="SF3B4_RRM1"/>
</dbReference>
<reference evidence="9 10" key="1">
    <citation type="journal article" date="2021" name="Sci. Rep.">
        <title>The genome of the diatom Chaetoceros tenuissimus carries an ancient integrated fragment of an extant virus.</title>
        <authorList>
            <person name="Hongo Y."/>
            <person name="Kimura K."/>
            <person name="Takaki Y."/>
            <person name="Yoshida Y."/>
            <person name="Baba S."/>
            <person name="Kobayashi G."/>
            <person name="Nagasaki K."/>
            <person name="Hano T."/>
            <person name="Tomaru Y."/>
        </authorList>
    </citation>
    <scope>NUCLEOTIDE SEQUENCE [LARGE SCALE GENOMIC DNA]</scope>
    <source>
        <strain evidence="9 10">NIES-3715</strain>
    </source>
</reference>
<protein>
    <recommendedName>
        <fullName evidence="8">RRM domain-containing protein</fullName>
    </recommendedName>
</protein>
<dbReference type="GO" id="GO:0071011">
    <property type="term" value="C:precatalytic spliceosome"/>
    <property type="evidence" value="ECO:0007669"/>
    <property type="project" value="TreeGrafter"/>
</dbReference>
<comment type="similarity">
    <text evidence="2">Belongs to the SF3B4 family.</text>
</comment>
<evidence type="ECO:0000256" key="1">
    <source>
        <dbReference type="ARBA" id="ARBA00004123"/>
    </source>
</evidence>
<dbReference type="SMART" id="SM00360">
    <property type="entry name" value="RRM"/>
    <property type="match status" value="2"/>
</dbReference>
<dbReference type="Pfam" id="PF00076">
    <property type="entry name" value="RRM_1"/>
    <property type="match status" value="2"/>
</dbReference>
<feature type="domain" description="RRM" evidence="8">
    <location>
        <begin position="105"/>
        <end position="185"/>
    </location>
</feature>
<dbReference type="Gene3D" id="3.30.70.330">
    <property type="match status" value="2"/>
</dbReference>
<keyword evidence="5" id="KW-0539">Nucleus</keyword>
<evidence type="ECO:0000313" key="9">
    <source>
        <dbReference type="EMBL" id="GFH45452.1"/>
    </source>
</evidence>
<comment type="caution">
    <text evidence="9">The sequence shown here is derived from an EMBL/GenBank/DDBJ whole genome shotgun (WGS) entry which is preliminary data.</text>
</comment>
<dbReference type="InterPro" id="IPR034159">
    <property type="entry name" value="SF3B4_RRM2"/>
</dbReference>
<evidence type="ECO:0000256" key="4">
    <source>
        <dbReference type="ARBA" id="ARBA00022884"/>
    </source>
</evidence>
<dbReference type="FunFam" id="3.30.70.330:FF:000505">
    <property type="entry name" value="Splicing factor 3B subunit 4"/>
    <property type="match status" value="1"/>
</dbReference>
<keyword evidence="3" id="KW-0677">Repeat</keyword>
<evidence type="ECO:0000256" key="6">
    <source>
        <dbReference type="PROSITE-ProRule" id="PRU00176"/>
    </source>
</evidence>
<dbReference type="EMBL" id="BLLK01000020">
    <property type="protein sequence ID" value="GFH45452.1"/>
    <property type="molecule type" value="Genomic_DNA"/>
</dbReference>
<dbReference type="PROSITE" id="PS50102">
    <property type="entry name" value="RRM"/>
    <property type="match status" value="2"/>
</dbReference>
<dbReference type="InterPro" id="IPR000504">
    <property type="entry name" value="RRM_dom"/>
</dbReference>
<organism evidence="9 10">
    <name type="scientific">Chaetoceros tenuissimus</name>
    <dbReference type="NCBI Taxonomy" id="426638"/>
    <lineage>
        <taxon>Eukaryota</taxon>
        <taxon>Sar</taxon>
        <taxon>Stramenopiles</taxon>
        <taxon>Ochrophyta</taxon>
        <taxon>Bacillariophyta</taxon>
        <taxon>Coscinodiscophyceae</taxon>
        <taxon>Chaetocerotophycidae</taxon>
        <taxon>Chaetocerotales</taxon>
        <taxon>Chaetocerotaceae</taxon>
        <taxon>Chaetoceros</taxon>
    </lineage>
</organism>
<name>A0AAD3GZW2_9STRA</name>
<proteinExistence type="inferred from homology"/>
<dbReference type="Proteomes" id="UP001054902">
    <property type="component" value="Unassembled WGS sequence"/>
</dbReference>
<dbReference type="InterPro" id="IPR052084">
    <property type="entry name" value="SF3B4_spliceosome_assoc"/>
</dbReference>
<gene>
    <name evidence="9" type="ORF">CTEN210_01926</name>
</gene>
<dbReference type="CDD" id="cd12334">
    <property type="entry name" value="RRM1_SF3B4"/>
    <property type="match status" value="1"/>
</dbReference>
<feature type="region of interest" description="Disordered" evidence="7">
    <location>
        <begin position="246"/>
        <end position="299"/>
    </location>
</feature>
<dbReference type="GO" id="GO:0003723">
    <property type="term" value="F:RNA binding"/>
    <property type="evidence" value="ECO:0007669"/>
    <property type="project" value="UniProtKB-UniRule"/>
</dbReference>
<evidence type="ECO:0000256" key="5">
    <source>
        <dbReference type="ARBA" id="ARBA00023242"/>
    </source>
</evidence>
<dbReference type="AlphaFoldDB" id="A0AAD3GZW2"/>
<dbReference type="InterPro" id="IPR035979">
    <property type="entry name" value="RBD_domain_sf"/>
</dbReference>
<dbReference type="GO" id="GO:0005730">
    <property type="term" value="C:nucleolus"/>
    <property type="evidence" value="ECO:0007669"/>
    <property type="project" value="TreeGrafter"/>
</dbReference>
<evidence type="ECO:0000256" key="2">
    <source>
        <dbReference type="ARBA" id="ARBA00008363"/>
    </source>
</evidence>
<dbReference type="InterPro" id="IPR012677">
    <property type="entry name" value="Nucleotide-bd_a/b_plait_sf"/>
</dbReference>
<evidence type="ECO:0000256" key="7">
    <source>
        <dbReference type="SAM" id="MobiDB-lite"/>
    </source>
</evidence>
<keyword evidence="4 6" id="KW-0694">RNA-binding</keyword>
<dbReference type="GO" id="GO:0048026">
    <property type="term" value="P:positive regulation of mRNA splicing, via spliceosome"/>
    <property type="evidence" value="ECO:0007669"/>
    <property type="project" value="TreeGrafter"/>
</dbReference>